<dbReference type="RefSeq" id="WP_175373876.1">
    <property type="nucleotide sequence ID" value="NZ_JABWCS010000219.1"/>
</dbReference>
<accession>A0A850F067</accession>
<evidence type="ECO:0000313" key="1">
    <source>
        <dbReference type="EMBL" id="NUU63471.1"/>
    </source>
</evidence>
<dbReference type="Proteomes" id="UP000564806">
    <property type="component" value="Unassembled WGS sequence"/>
</dbReference>
<organism evidence="1 2">
    <name type="scientific">Paenibacillus agri</name>
    <dbReference type="NCBI Taxonomy" id="2744309"/>
    <lineage>
        <taxon>Bacteria</taxon>
        <taxon>Bacillati</taxon>
        <taxon>Bacillota</taxon>
        <taxon>Bacilli</taxon>
        <taxon>Bacillales</taxon>
        <taxon>Paenibacillaceae</taxon>
        <taxon>Paenibacillus</taxon>
    </lineage>
</organism>
<gene>
    <name evidence="1" type="ORF">HPT30_24225</name>
</gene>
<proteinExistence type="predicted"/>
<protein>
    <submittedName>
        <fullName evidence="1">Uncharacterized protein</fullName>
    </submittedName>
</protein>
<sequence length="112" mass="13082">MEWYTLGQMLMAIRIGQKAVTPDGRTLRRSSGGLFWKGGRQDGKIVEIRDYLFTDLWRIEEDEESGEEAGKREAVERKEREMLENQYEELRWEYLIERRGGADNTGRGGEHG</sequence>
<reference evidence="1" key="1">
    <citation type="submission" date="2020-06" db="EMBL/GenBank/DDBJ databases">
        <title>Paenibacillus sp. nov., isolated from soil.</title>
        <authorList>
            <person name="Seo Y.L."/>
        </authorList>
    </citation>
    <scope>NUCLEOTIDE SEQUENCE [LARGE SCALE GENOMIC DNA]</scope>
    <source>
        <strain evidence="1">JW14</strain>
    </source>
</reference>
<keyword evidence="2" id="KW-1185">Reference proteome</keyword>
<dbReference type="AlphaFoldDB" id="A0A850F067"/>
<evidence type="ECO:0000313" key="2">
    <source>
        <dbReference type="Proteomes" id="UP000564806"/>
    </source>
</evidence>
<name>A0A850F067_9BACL</name>
<comment type="caution">
    <text evidence="1">The sequence shown here is derived from an EMBL/GenBank/DDBJ whole genome shotgun (WGS) entry which is preliminary data.</text>
</comment>
<dbReference type="EMBL" id="JABWCS010000219">
    <property type="protein sequence ID" value="NUU63471.1"/>
    <property type="molecule type" value="Genomic_DNA"/>
</dbReference>